<dbReference type="EMBL" id="LGRX02035347">
    <property type="protein sequence ID" value="KAK3235195.1"/>
    <property type="molecule type" value="Genomic_DNA"/>
</dbReference>
<keyword evidence="2" id="KW-0472">Membrane</keyword>
<feature type="compositionally biased region" description="Pro residues" evidence="1">
    <location>
        <begin position="350"/>
        <end position="360"/>
    </location>
</feature>
<keyword evidence="2" id="KW-0812">Transmembrane</keyword>
<protein>
    <submittedName>
        <fullName evidence="3">Uncharacterized protein</fullName>
    </submittedName>
</protein>
<proteinExistence type="predicted"/>
<organism evidence="3 4">
    <name type="scientific">Cymbomonas tetramitiformis</name>
    <dbReference type="NCBI Taxonomy" id="36881"/>
    <lineage>
        <taxon>Eukaryota</taxon>
        <taxon>Viridiplantae</taxon>
        <taxon>Chlorophyta</taxon>
        <taxon>Pyramimonadophyceae</taxon>
        <taxon>Pyramimonadales</taxon>
        <taxon>Pyramimonadaceae</taxon>
        <taxon>Cymbomonas</taxon>
    </lineage>
</organism>
<keyword evidence="4" id="KW-1185">Reference proteome</keyword>
<comment type="caution">
    <text evidence="3">The sequence shown here is derived from an EMBL/GenBank/DDBJ whole genome shotgun (WGS) entry which is preliminary data.</text>
</comment>
<feature type="transmembrane region" description="Helical" evidence="2">
    <location>
        <begin position="70"/>
        <end position="87"/>
    </location>
</feature>
<dbReference type="Proteomes" id="UP001190700">
    <property type="component" value="Unassembled WGS sequence"/>
</dbReference>
<name>A0AAE0EQK2_9CHLO</name>
<keyword evidence="2" id="KW-1133">Transmembrane helix</keyword>
<gene>
    <name evidence="3" type="ORF">CYMTET_54584</name>
</gene>
<evidence type="ECO:0000313" key="3">
    <source>
        <dbReference type="EMBL" id="KAK3235195.1"/>
    </source>
</evidence>
<dbReference type="AlphaFoldDB" id="A0AAE0EQK2"/>
<feature type="compositionally biased region" description="Polar residues" evidence="1">
    <location>
        <begin position="383"/>
        <end position="396"/>
    </location>
</feature>
<evidence type="ECO:0000256" key="1">
    <source>
        <dbReference type="SAM" id="MobiDB-lite"/>
    </source>
</evidence>
<feature type="region of interest" description="Disordered" evidence="1">
    <location>
        <begin position="345"/>
        <end position="396"/>
    </location>
</feature>
<reference evidence="3 4" key="1">
    <citation type="journal article" date="2015" name="Genome Biol. Evol.">
        <title>Comparative Genomics of a Bacterivorous Green Alga Reveals Evolutionary Causalities and Consequences of Phago-Mixotrophic Mode of Nutrition.</title>
        <authorList>
            <person name="Burns J.A."/>
            <person name="Paasch A."/>
            <person name="Narechania A."/>
            <person name="Kim E."/>
        </authorList>
    </citation>
    <scope>NUCLEOTIDE SEQUENCE [LARGE SCALE GENOMIC DNA]</scope>
    <source>
        <strain evidence="3 4">PLY_AMNH</strain>
    </source>
</reference>
<feature type="compositionally biased region" description="Low complexity" evidence="1">
    <location>
        <begin position="361"/>
        <end position="382"/>
    </location>
</feature>
<accession>A0AAE0EQK2</accession>
<evidence type="ECO:0000313" key="4">
    <source>
        <dbReference type="Proteomes" id="UP001190700"/>
    </source>
</evidence>
<evidence type="ECO:0000256" key="2">
    <source>
        <dbReference type="SAM" id="Phobius"/>
    </source>
</evidence>
<sequence>MKVLRQIRGGKTSRISQRGKDGVKSNQKLAVEIRATKVVPPHREEHINWLKSLLFDIEWFKARRKRYRDVGLLLAWVGFYYLVLVQQQPDFVDQFHCSSILRSVFPGVISVEETSTRELRNKKEVDAWVTTTVQNIWQDSTCGDGNCNEPFERPEFQAPGFSSNCQTDCGLASPLYAIIVILLVDFTNTQFGSANADWLRSSASWNLCLNDEKRTNSGLDDECWYNGLQDFPRNEDSIVKEFLVVPGNWYLTVEGDFYRTVQGKVLDASNVSDPRELITTPIWQSCSDEAGVSRRSLLIDVKSNAASMTASSAQHDERPQTSEAHHFLASPTVPSSTLPATTEASIIPPFTAPPPPPATTVPPSSVSLTLPTGSPSTSPSTSRQPNHASLNSAAHS</sequence>